<sequence>MSERDRLVDRSLFPQLGEKIYFDNAGAALYNSKHVDRVSEALKNTLLVNPHSSSDSEPFCFLKTKENATEAIQLTGRIFNFQPNDIFFYTLDNHTSIAGLRKMAKGNVFCFENRHKTHVIQSSSEEDGRLLVAYPAQSNFDGFRADSPVETISMHYPNATSTLVLLDIASLVSSSPVPFATHKFDFAPFSFYKLFGLPTSLGGLIIRKEHLKPPNDFFGGGSVKAWLPTEAITMEKDGVESWSLEVHLARRCSKR</sequence>
<protein>
    <submittedName>
        <fullName evidence="2">Oidioi.mRNA.OKI2018_I69.PAR.g9248.t1.cds</fullName>
    </submittedName>
</protein>
<dbReference type="Gene3D" id="3.40.640.10">
    <property type="entry name" value="Type I PLP-dependent aspartate aminotransferase-like (Major domain)"/>
    <property type="match status" value="1"/>
</dbReference>
<gene>
    <name evidence="2" type="ORF">OKIOD_LOCUS806</name>
</gene>
<keyword evidence="3" id="KW-1185">Reference proteome</keyword>
<proteinExistence type="predicted"/>
<evidence type="ECO:0000259" key="1">
    <source>
        <dbReference type="Pfam" id="PF00266"/>
    </source>
</evidence>
<reference evidence="2 3" key="1">
    <citation type="submission" date="2021-04" db="EMBL/GenBank/DDBJ databases">
        <authorList>
            <person name="Bliznina A."/>
        </authorList>
    </citation>
    <scope>NUCLEOTIDE SEQUENCE [LARGE SCALE GENOMIC DNA]</scope>
</reference>
<feature type="domain" description="Aminotransferase class V" evidence="1">
    <location>
        <begin position="67"/>
        <end position="224"/>
    </location>
</feature>
<dbReference type="PANTHER" id="PTHR14237:SF80">
    <property type="entry name" value="MOLYBDENUM COFACTOR SULFURASE"/>
    <property type="match status" value="1"/>
</dbReference>
<dbReference type="PANTHER" id="PTHR14237">
    <property type="entry name" value="MOLYBDOPTERIN COFACTOR SULFURASE MOSC"/>
    <property type="match status" value="1"/>
</dbReference>
<dbReference type="InterPro" id="IPR000192">
    <property type="entry name" value="Aminotrans_V_dom"/>
</dbReference>
<dbReference type="InterPro" id="IPR015421">
    <property type="entry name" value="PyrdxlP-dep_Trfase_major"/>
</dbReference>
<dbReference type="InterPro" id="IPR015424">
    <property type="entry name" value="PyrdxlP-dep_Trfase"/>
</dbReference>
<evidence type="ECO:0000313" key="3">
    <source>
        <dbReference type="Proteomes" id="UP001158576"/>
    </source>
</evidence>
<dbReference type="EMBL" id="OU015568">
    <property type="protein sequence ID" value="CAG5079412.1"/>
    <property type="molecule type" value="Genomic_DNA"/>
</dbReference>
<dbReference type="SUPFAM" id="SSF53383">
    <property type="entry name" value="PLP-dependent transferases"/>
    <property type="match status" value="1"/>
</dbReference>
<name>A0ABN7RJR2_OIKDI</name>
<dbReference type="Proteomes" id="UP001158576">
    <property type="component" value="Chromosome PAR"/>
</dbReference>
<organism evidence="2 3">
    <name type="scientific">Oikopleura dioica</name>
    <name type="common">Tunicate</name>
    <dbReference type="NCBI Taxonomy" id="34765"/>
    <lineage>
        <taxon>Eukaryota</taxon>
        <taxon>Metazoa</taxon>
        <taxon>Chordata</taxon>
        <taxon>Tunicata</taxon>
        <taxon>Appendicularia</taxon>
        <taxon>Copelata</taxon>
        <taxon>Oikopleuridae</taxon>
        <taxon>Oikopleura</taxon>
    </lineage>
</organism>
<dbReference type="Pfam" id="PF00266">
    <property type="entry name" value="Aminotran_5"/>
    <property type="match status" value="1"/>
</dbReference>
<evidence type="ECO:0000313" key="2">
    <source>
        <dbReference type="EMBL" id="CAG5079412.1"/>
    </source>
</evidence>
<accession>A0ABN7RJR2</accession>